<sequence>MISKTLIENYLNQKINLEQIYQNFNIKSEDFLKALASFLNVKYIELNEFDEKFCENFPFNILFKFQILPIRCRDILYIARSRPCSLELLEQIRIFTDIEKIEIALADEFKILKFLNKLRIKEELKKLSIKLRLEWQEGLKENQSCISQIFHFILAEVLDFNTSDIHIEFRINDALVRFRVDGILREFVCLEKDIYEALVFHIKFLAHLNVAESRKAQDGSFELDFKGKKYDFRVSSLPLLSGESVVIRILKHDKEILELKNLNLEKTNFEILKKKLYAPNGMILLTGPTGSGKSTTLCACLNELKSVEKKIITAEDPIEYKMPLIQQILLNSKAGLEFNNVLRAILRQDPDIIMIGEIRDEESLDIALRASLTGHLLLSTLHTNDALSTIERLLDMKAKPYLIASALSLVIAQRLVRKLCPKCKQKSDKYKQFQGEFFEPKGCEYCHQSGFIGRELVEECLNIDDEIACAIRENKGKDQILELAKNKGFKTMFEQGLQKAREGIMSIDELLRVLNETL</sequence>
<dbReference type="SUPFAM" id="SSF160246">
    <property type="entry name" value="EspE N-terminal domain-like"/>
    <property type="match status" value="1"/>
</dbReference>
<evidence type="ECO:0000256" key="3">
    <source>
        <dbReference type="ARBA" id="ARBA00022840"/>
    </source>
</evidence>
<dbReference type="GO" id="GO:0005524">
    <property type="term" value="F:ATP binding"/>
    <property type="evidence" value="ECO:0007669"/>
    <property type="project" value="UniProtKB-KW"/>
</dbReference>
<dbReference type="Gene3D" id="3.40.50.300">
    <property type="entry name" value="P-loop containing nucleotide triphosphate hydrolases"/>
    <property type="match status" value="1"/>
</dbReference>
<evidence type="ECO:0000313" key="5">
    <source>
        <dbReference type="EMBL" id="TKX32870.1"/>
    </source>
</evidence>
<dbReference type="PROSITE" id="PS00662">
    <property type="entry name" value="T2SP_E"/>
    <property type="match status" value="1"/>
</dbReference>
<gene>
    <name evidence="5" type="ORF">CQA76_00855</name>
</gene>
<dbReference type="RefSeq" id="WP_137621572.1">
    <property type="nucleotide sequence ID" value="NZ_NXMA01000002.1"/>
</dbReference>
<dbReference type="GO" id="GO:0016887">
    <property type="term" value="F:ATP hydrolysis activity"/>
    <property type="evidence" value="ECO:0007669"/>
    <property type="project" value="TreeGrafter"/>
</dbReference>
<proteinExistence type="inferred from homology"/>
<dbReference type="InterPro" id="IPR037257">
    <property type="entry name" value="T2SS_E_N_sf"/>
</dbReference>
<comment type="similarity">
    <text evidence="1">Belongs to the GSP E family.</text>
</comment>
<feature type="domain" description="Bacterial type II secretion system protein E" evidence="4">
    <location>
        <begin position="346"/>
        <end position="360"/>
    </location>
</feature>
<dbReference type="AlphaFoldDB" id="A0A4U7BRA3"/>
<dbReference type="InterPro" id="IPR007831">
    <property type="entry name" value="T2SS_GspE_N"/>
</dbReference>
<evidence type="ECO:0000313" key="6">
    <source>
        <dbReference type="Proteomes" id="UP000310353"/>
    </source>
</evidence>
<accession>A0A4U7BRA3</accession>
<dbReference type="CDD" id="cd01129">
    <property type="entry name" value="PulE-GspE-like"/>
    <property type="match status" value="1"/>
</dbReference>
<protein>
    <submittedName>
        <fullName evidence="5">Type II/IV secretion system protein</fullName>
    </submittedName>
</protein>
<dbReference type="Pfam" id="PF05157">
    <property type="entry name" value="MshEN"/>
    <property type="match status" value="1"/>
</dbReference>
<dbReference type="Gene3D" id="3.30.450.90">
    <property type="match status" value="1"/>
</dbReference>
<organism evidence="5 6">
    <name type="scientific">Campylobacter aviculae</name>
    <dbReference type="NCBI Taxonomy" id="2510190"/>
    <lineage>
        <taxon>Bacteria</taxon>
        <taxon>Pseudomonadati</taxon>
        <taxon>Campylobacterota</taxon>
        <taxon>Epsilonproteobacteria</taxon>
        <taxon>Campylobacterales</taxon>
        <taxon>Campylobacteraceae</taxon>
        <taxon>Campylobacter</taxon>
    </lineage>
</organism>
<dbReference type="PANTHER" id="PTHR30258">
    <property type="entry name" value="TYPE II SECRETION SYSTEM PROTEIN GSPE-RELATED"/>
    <property type="match status" value="1"/>
</dbReference>
<dbReference type="PANTHER" id="PTHR30258:SF3">
    <property type="entry name" value="SLL1921 PROTEIN"/>
    <property type="match status" value="1"/>
</dbReference>
<reference evidence="5 6" key="1">
    <citation type="submission" date="2018-05" db="EMBL/GenBank/DDBJ databases">
        <title>Novel Campyloabacter and Helicobacter Species and Strains.</title>
        <authorList>
            <person name="Mannion A.J."/>
            <person name="Shen Z."/>
            <person name="Fox J.G."/>
        </authorList>
    </citation>
    <scope>NUCLEOTIDE SEQUENCE [LARGE SCALE GENOMIC DNA]</scope>
    <source>
        <strain evidence="6">MIT17-670</strain>
    </source>
</reference>
<keyword evidence="2" id="KW-0547">Nucleotide-binding</keyword>
<dbReference type="InterPro" id="IPR003593">
    <property type="entry name" value="AAA+_ATPase"/>
</dbReference>
<dbReference type="InterPro" id="IPR027417">
    <property type="entry name" value="P-loop_NTPase"/>
</dbReference>
<name>A0A4U7BRA3_9BACT</name>
<dbReference type="InterPro" id="IPR001482">
    <property type="entry name" value="T2SS/T4SS_dom"/>
</dbReference>
<dbReference type="OrthoDB" id="9805147at2"/>
<keyword evidence="6" id="KW-1185">Reference proteome</keyword>
<evidence type="ECO:0000256" key="1">
    <source>
        <dbReference type="ARBA" id="ARBA00006611"/>
    </source>
</evidence>
<dbReference type="Pfam" id="PF00437">
    <property type="entry name" value="T2SSE"/>
    <property type="match status" value="1"/>
</dbReference>
<keyword evidence="3" id="KW-0067">ATP-binding</keyword>
<dbReference type="Proteomes" id="UP000310353">
    <property type="component" value="Unassembled WGS sequence"/>
</dbReference>
<comment type="caution">
    <text evidence="5">The sequence shown here is derived from an EMBL/GenBank/DDBJ whole genome shotgun (WGS) entry which is preliminary data.</text>
</comment>
<dbReference type="SMART" id="SM00382">
    <property type="entry name" value="AAA"/>
    <property type="match status" value="1"/>
</dbReference>
<dbReference type="SUPFAM" id="SSF52540">
    <property type="entry name" value="P-loop containing nucleoside triphosphate hydrolases"/>
    <property type="match status" value="1"/>
</dbReference>
<evidence type="ECO:0000259" key="4">
    <source>
        <dbReference type="PROSITE" id="PS00662"/>
    </source>
</evidence>
<dbReference type="GO" id="GO:0005886">
    <property type="term" value="C:plasma membrane"/>
    <property type="evidence" value="ECO:0007669"/>
    <property type="project" value="TreeGrafter"/>
</dbReference>
<evidence type="ECO:0000256" key="2">
    <source>
        <dbReference type="ARBA" id="ARBA00022741"/>
    </source>
</evidence>
<dbReference type="EMBL" id="NXMA01000002">
    <property type="protein sequence ID" value="TKX32870.1"/>
    <property type="molecule type" value="Genomic_DNA"/>
</dbReference>